<dbReference type="PROSITE" id="PS50110">
    <property type="entry name" value="RESPONSE_REGULATORY"/>
    <property type="match status" value="1"/>
</dbReference>
<dbReference type="InterPro" id="IPR011006">
    <property type="entry name" value="CheY-like_superfamily"/>
</dbReference>
<evidence type="ECO:0000259" key="3">
    <source>
        <dbReference type="PROSITE" id="PS50930"/>
    </source>
</evidence>
<sequence>MNQIKLLLADDNQESLEVLEHFIENIQGGFQVVGKCNDGEQLIDLVMRLKPDLVITDINMPKKNGIEAMKECLSFYPTLQVIFITGYEEYAVEAFRLHAIDYVVKPYEKTRLYQALEKAREIITYTQKEKRYEKIKNLPIKQKNCTYFVPLDEIFFIEKSEKKCLVYTEKQVFETSESISKILEKLDNHFFLAHRSYIINLQKVSHIVPQKESYVSYFYDFDMNASVSKLKINEMRERMAAFLQE</sequence>
<evidence type="ECO:0000259" key="2">
    <source>
        <dbReference type="PROSITE" id="PS50110"/>
    </source>
</evidence>
<reference evidence="5" key="1">
    <citation type="journal article" date="2019" name="Int. J. Syst. Evol. Microbiol.">
        <title>The Global Catalogue of Microorganisms (GCM) 10K type strain sequencing project: providing services to taxonomists for standard genome sequencing and annotation.</title>
        <authorList>
            <consortium name="The Broad Institute Genomics Platform"/>
            <consortium name="The Broad Institute Genome Sequencing Center for Infectious Disease"/>
            <person name="Wu L."/>
            <person name="Ma J."/>
        </authorList>
    </citation>
    <scope>NUCLEOTIDE SEQUENCE [LARGE SCALE GENOMIC DNA]</scope>
    <source>
        <strain evidence="5">KCTC 3913</strain>
    </source>
</reference>
<dbReference type="EMBL" id="JBHUMF010000021">
    <property type="protein sequence ID" value="MFD2680903.1"/>
    <property type="molecule type" value="Genomic_DNA"/>
</dbReference>
<evidence type="ECO:0000313" key="5">
    <source>
        <dbReference type="Proteomes" id="UP001597506"/>
    </source>
</evidence>
<dbReference type="InterPro" id="IPR007492">
    <property type="entry name" value="LytTR_DNA-bd_dom"/>
</dbReference>
<dbReference type="Pfam" id="PF00072">
    <property type="entry name" value="Response_reg"/>
    <property type="match status" value="1"/>
</dbReference>
<dbReference type="InterPro" id="IPR046947">
    <property type="entry name" value="LytR-like"/>
</dbReference>
<dbReference type="Proteomes" id="UP001597506">
    <property type="component" value="Unassembled WGS sequence"/>
</dbReference>
<feature type="modified residue" description="4-aspartylphosphate" evidence="1">
    <location>
        <position position="57"/>
    </location>
</feature>
<keyword evidence="5" id="KW-1185">Reference proteome</keyword>
<feature type="domain" description="Response regulatory" evidence="2">
    <location>
        <begin position="5"/>
        <end position="120"/>
    </location>
</feature>
<evidence type="ECO:0000256" key="1">
    <source>
        <dbReference type="PROSITE-ProRule" id="PRU00169"/>
    </source>
</evidence>
<comment type="caution">
    <text evidence="4">The sequence shown here is derived from an EMBL/GenBank/DDBJ whole genome shotgun (WGS) entry which is preliminary data.</text>
</comment>
<gene>
    <name evidence="4" type="ORF">ACFSUL_09125</name>
</gene>
<dbReference type="PANTHER" id="PTHR37299">
    <property type="entry name" value="TRANSCRIPTIONAL REGULATOR-RELATED"/>
    <property type="match status" value="1"/>
</dbReference>
<protein>
    <submittedName>
        <fullName evidence="4">LytR/AlgR family response regulator transcription factor</fullName>
    </submittedName>
</protein>
<evidence type="ECO:0000313" key="4">
    <source>
        <dbReference type="EMBL" id="MFD2680903.1"/>
    </source>
</evidence>
<accession>A0ABW5RQE7</accession>
<dbReference type="InterPro" id="IPR001789">
    <property type="entry name" value="Sig_transdc_resp-reg_receiver"/>
</dbReference>
<dbReference type="CDD" id="cd17536">
    <property type="entry name" value="REC_YesN-like"/>
    <property type="match status" value="1"/>
</dbReference>
<dbReference type="SMART" id="SM00448">
    <property type="entry name" value="REC"/>
    <property type="match status" value="1"/>
</dbReference>
<keyword evidence="1" id="KW-0597">Phosphoprotein</keyword>
<dbReference type="Gene3D" id="3.40.50.2300">
    <property type="match status" value="1"/>
</dbReference>
<dbReference type="SMART" id="SM00850">
    <property type="entry name" value="LytTR"/>
    <property type="match status" value="1"/>
</dbReference>
<proteinExistence type="predicted"/>
<dbReference type="PANTHER" id="PTHR37299:SF1">
    <property type="entry name" value="STAGE 0 SPORULATION PROTEIN A HOMOLOG"/>
    <property type="match status" value="1"/>
</dbReference>
<dbReference type="Gene3D" id="2.40.50.1020">
    <property type="entry name" value="LytTr DNA-binding domain"/>
    <property type="match status" value="1"/>
</dbReference>
<name>A0ABW5RQE7_9BACI</name>
<feature type="domain" description="HTH LytTR-type" evidence="3">
    <location>
        <begin position="138"/>
        <end position="241"/>
    </location>
</feature>
<dbReference type="SUPFAM" id="SSF52172">
    <property type="entry name" value="CheY-like"/>
    <property type="match status" value="1"/>
</dbReference>
<organism evidence="4 5">
    <name type="scientific">Bacillus seohaeanensis</name>
    <dbReference type="NCBI Taxonomy" id="284580"/>
    <lineage>
        <taxon>Bacteria</taxon>
        <taxon>Bacillati</taxon>
        <taxon>Bacillota</taxon>
        <taxon>Bacilli</taxon>
        <taxon>Bacillales</taxon>
        <taxon>Bacillaceae</taxon>
        <taxon>Bacillus</taxon>
    </lineage>
</organism>
<dbReference type="RefSeq" id="WP_377934702.1">
    <property type="nucleotide sequence ID" value="NZ_JBHUMF010000021.1"/>
</dbReference>
<dbReference type="PROSITE" id="PS50930">
    <property type="entry name" value="HTH_LYTTR"/>
    <property type="match status" value="1"/>
</dbReference>
<dbReference type="Pfam" id="PF04397">
    <property type="entry name" value="LytTR"/>
    <property type="match status" value="1"/>
</dbReference>